<evidence type="ECO:0000313" key="2">
    <source>
        <dbReference type="EMBL" id="KAF2281517.1"/>
    </source>
</evidence>
<keyword evidence="3" id="KW-1185">Reference proteome</keyword>
<dbReference type="RefSeq" id="XP_033659054.1">
    <property type="nucleotide sequence ID" value="XM_033794654.1"/>
</dbReference>
<dbReference type="OrthoDB" id="3781356at2759"/>
<dbReference type="EMBL" id="ML986484">
    <property type="protein sequence ID" value="KAF2281517.1"/>
    <property type="molecule type" value="Genomic_DNA"/>
</dbReference>
<dbReference type="Proteomes" id="UP000800097">
    <property type="component" value="Unassembled WGS sequence"/>
</dbReference>
<sequence>MESSTPPPVSFAEPRDWQDVMKNRSRYKMHELIEKLGLRAKWSSNKRGKTQFDSNAVKSLITDMGRVTDALPQDADELLAYLAKPNSLSDEVDALVEKHGPAIWGRDVNRDHLVHASDPTVHDMYPKDLYYEDERDREQIRALLHWWTGIKACNRLLARERTGRDRKKKQERLRLRDEDGTARELSAVFPIVSSGGVLIAPAGRSETVPLSYTASARHAQALRLDTTYSNPASPMSGTPLHSNDSPVVAGYGVGSDSFYTFPARDVNGPPRQGRTLSPPLAHHLGHETTVRPHRSTPPISRPPSLHQLRAEIGSLVSNFLEDDNNPRAGQDAALASRDGEAQQRSDGQGQALDAETLQAFRVYITTHEVGPGWDQAVLLRRLERAWRDKIRARQKGPEGANAALFAAQDGAFLTWIELKRHIADLIEAGKRWEAEDDQQDPQAMQDDEAARIARDNEHRNLRAASRDVVRTWDDLNRRFAADWPGERVSADDVLQQAFQTLAGDSTLAASSVGDTVEWLRQQLEQSADDEGQGDEGLLYVRT</sequence>
<gene>
    <name evidence="2" type="ORF">EI97DRAFT_31616</name>
</gene>
<feature type="region of interest" description="Disordered" evidence="1">
    <location>
        <begin position="319"/>
        <end position="350"/>
    </location>
</feature>
<name>A0A6A6JYN2_WESOR</name>
<organism evidence="2 3">
    <name type="scientific">Westerdykella ornata</name>
    <dbReference type="NCBI Taxonomy" id="318751"/>
    <lineage>
        <taxon>Eukaryota</taxon>
        <taxon>Fungi</taxon>
        <taxon>Dikarya</taxon>
        <taxon>Ascomycota</taxon>
        <taxon>Pezizomycotina</taxon>
        <taxon>Dothideomycetes</taxon>
        <taxon>Pleosporomycetidae</taxon>
        <taxon>Pleosporales</taxon>
        <taxon>Sporormiaceae</taxon>
        <taxon>Westerdykella</taxon>
    </lineage>
</organism>
<protein>
    <submittedName>
        <fullName evidence="2">Uncharacterized protein</fullName>
    </submittedName>
</protein>
<evidence type="ECO:0000256" key="1">
    <source>
        <dbReference type="SAM" id="MobiDB-lite"/>
    </source>
</evidence>
<reference evidence="2" key="1">
    <citation type="journal article" date="2020" name="Stud. Mycol.">
        <title>101 Dothideomycetes genomes: a test case for predicting lifestyles and emergence of pathogens.</title>
        <authorList>
            <person name="Haridas S."/>
            <person name="Albert R."/>
            <person name="Binder M."/>
            <person name="Bloem J."/>
            <person name="Labutti K."/>
            <person name="Salamov A."/>
            <person name="Andreopoulos B."/>
            <person name="Baker S."/>
            <person name="Barry K."/>
            <person name="Bills G."/>
            <person name="Bluhm B."/>
            <person name="Cannon C."/>
            <person name="Castanera R."/>
            <person name="Culley D."/>
            <person name="Daum C."/>
            <person name="Ezra D."/>
            <person name="Gonzalez J."/>
            <person name="Henrissat B."/>
            <person name="Kuo A."/>
            <person name="Liang C."/>
            <person name="Lipzen A."/>
            <person name="Lutzoni F."/>
            <person name="Magnuson J."/>
            <person name="Mondo S."/>
            <person name="Nolan M."/>
            <person name="Ohm R."/>
            <person name="Pangilinan J."/>
            <person name="Park H.-J."/>
            <person name="Ramirez L."/>
            <person name="Alfaro M."/>
            <person name="Sun H."/>
            <person name="Tritt A."/>
            <person name="Yoshinaga Y."/>
            <person name="Zwiers L.-H."/>
            <person name="Turgeon B."/>
            <person name="Goodwin S."/>
            <person name="Spatafora J."/>
            <person name="Crous P."/>
            <person name="Grigoriev I."/>
        </authorList>
    </citation>
    <scope>NUCLEOTIDE SEQUENCE</scope>
    <source>
        <strain evidence="2">CBS 379.55</strain>
    </source>
</reference>
<accession>A0A6A6JYN2</accession>
<dbReference type="GeneID" id="54547829"/>
<dbReference type="AlphaFoldDB" id="A0A6A6JYN2"/>
<evidence type="ECO:0000313" key="3">
    <source>
        <dbReference type="Proteomes" id="UP000800097"/>
    </source>
</evidence>
<proteinExistence type="predicted"/>